<sequence>MARKSGSKSQSSKHGNGKGKPRGPSSDSQALKTRSIEEVMGVEALDFGLENEIFTPKSGLLHLQTRSEVRHSFNEFMEVIHGSANQMKQGTTRSNMEVGTISIPILQQFDEVAATDNAPIFDNNVEIPMKLNLEQIVSDNVDVSEIHSDESNPVEIGFDDIQEEIEFWSSAVVCYIVGANPPINVMEGFIRRIWKQLNVDKVVMVRNGVFLVRFLTMDSRDKVLRGHYFFDSKPLILKPWNSDMNMDTPELQSVPIWVQLKLNFKYWGEKALFKIVAQLGKPLRRDQATISRDKLQFARVMVDVPLSQELPDFISFRDENGIMGDHVVSPIVDQEGFQRSLRPIRVRVGLETPVRTSNTFQILEASLLDKEELVGEQALNSIQKQNEVNHFIQKYAVGLVGLLEHKVKLSNLGKLYQKVFVNWCFTSNSNYHSGGRIVVAWKAGCFTVNIVAASSQFVHCHVTLVSGRKPFYCTFVYAFNDAGMRQDLWRDLLLLNTQEPWIVCGDFNCVMALDERIGAPVRHRDIVDVSNYMHACGMEDIKCVGNLFTWNNKQQGNSRVFSKIDRFMANQAWQTCFPVAEVCFMPEGLFDHSPGLLSVFPRDDGGKKPFKYFTMWKSSNVFSDIVQQAWNTQFIGTKMFILINKLKRVKLALKELNKVGFTDIQAADLRAYQTMVSAQTAMHNNPYDQSFADAELIAIQEYKEKHNAYLAFLSQKAKLSWLKDGDENTSLFHQSIKTRKVQNQVYSIYDMQGEWKDTADGVSNAFLDYYKMLLGSTSDNRTPVNKEVVQQGPVCLDHHKAILNAPYTTDEVKKALFSIPGIKAPGPDGFGSYFYKDAWHIVGDEVIAAILDMLQQGRTLKEVNHTVITLIPKTKCPKDVSEFRPISCCNTIYKCITKVLCGRLRQVLPDLIMENQGGFVHGRYIVHNIMVVQDLVRHYGRKGVKPSCLMKIDLQKAYDTVDWQFLQEKLVLLDFPKQFVDMVMQCVTTPMFSLMLNGSMHGFFKSKRGLRQGDPISPLLFVICMEYLSRILNRVSSMHQFQFHPRCKGIGLTHLCFADDLIICSKGDYQSIYLLLQAFKLFSDTSGLKANQQKSSIYCHGMHESEIQRVVDVSGFSRSMLPFKYLGVPICSKIFVTQCAHLVDKMITRIKIWSSRNLSYTARMQLVNSVLLSLHMYWAQIYVLPKGVLQDIVKICRAFLWSGHAFSHKPSNIAWDKVCSDKHTGGLGFRDVQKWNIAFMGKYVWALVKKQDNVWIRWINSVYLKDGDWWEYQPGSTASWYWKQVCNTKEQLKQFFTCADFENMPHYSVKQVYEKLLGDKPRVHWDKMVWNRLNVPKHRFICWLAVQSKLQTTDKLAKIDISQSASCLICGLDDETHQHLFFQCQYSKQIIIAVHQWIGFSIHGDLVQLVRKAGQSKASKFRKQVYFAAVGAAVYLIWRCRNTSFWDNSIPTVSQSMKDLKQMVKSRIQVVLPKHVSKRDSEWFTNL</sequence>
<dbReference type="InterPro" id="IPR000477">
    <property type="entry name" value="RT_dom"/>
</dbReference>
<dbReference type="Pfam" id="PF13966">
    <property type="entry name" value="zf-RVT"/>
    <property type="match status" value="1"/>
</dbReference>
<dbReference type="KEGG" id="soe:110797976"/>
<dbReference type="PANTHER" id="PTHR33116">
    <property type="entry name" value="REVERSE TRANSCRIPTASE ZINC-BINDING DOMAIN-CONTAINING PROTEIN-RELATED-RELATED"/>
    <property type="match status" value="1"/>
</dbReference>
<feature type="region of interest" description="Disordered" evidence="1">
    <location>
        <begin position="1"/>
        <end position="32"/>
    </location>
</feature>
<proteinExistence type="predicted"/>
<dbReference type="Pfam" id="PF00078">
    <property type="entry name" value="RVT_1"/>
    <property type="match status" value="1"/>
</dbReference>
<evidence type="ECO:0000256" key="1">
    <source>
        <dbReference type="SAM" id="MobiDB-lite"/>
    </source>
</evidence>
<dbReference type="InterPro" id="IPR043502">
    <property type="entry name" value="DNA/RNA_pol_sf"/>
</dbReference>
<dbReference type="Pfam" id="PF14111">
    <property type="entry name" value="DUF4283"/>
    <property type="match status" value="1"/>
</dbReference>
<dbReference type="InterPro" id="IPR036691">
    <property type="entry name" value="Endo/exonu/phosph_ase_sf"/>
</dbReference>
<dbReference type="InterPro" id="IPR025558">
    <property type="entry name" value="DUF4283"/>
</dbReference>
<evidence type="ECO:0000313" key="3">
    <source>
        <dbReference type="Proteomes" id="UP000813463"/>
    </source>
</evidence>
<dbReference type="SUPFAM" id="SSF56672">
    <property type="entry name" value="DNA/RNA polymerases"/>
    <property type="match status" value="1"/>
</dbReference>
<evidence type="ECO:0000313" key="4">
    <source>
        <dbReference type="RefSeq" id="XP_021858800.2"/>
    </source>
</evidence>
<accession>A0A9R0J2H4</accession>
<dbReference type="InterPro" id="IPR026960">
    <property type="entry name" value="RVT-Znf"/>
</dbReference>
<dbReference type="SUPFAM" id="SSF56219">
    <property type="entry name" value="DNase I-like"/>
    <property type="match status" value="1"/>
</dbReference>
<dbReference type="GO" id="GO:0003824">
    <property type="term" value="F:catalytic activity"/>
    <property type="evidence" value="ECO:0007669"/>
    <property type="project" value="InterPro"/>
</dbReference>
<dbReference type="GeneID" id="110797976"/>
<name>A0A9R0J2H4_SPIOL</name>
<reference evidence="3" key="1">
    <citation type="journal article" date="2021" name="Nat. Commun.">
        <title>Genomic analyses provide insights into spinach domestication and the genetic basis of agronomic traits.</title>
        <authorList>
            <person name="Cai X."/>
            <person name="Sun X."/>
            <person name="Xu C."/>
            <person name="Sun H."/>
            <person name="Wang X."/>
            <person name="Ge C."/>
            <person name="Zhang Z."/>
            <person name="Wang Q."/>
            <person name="Fei Z."/>
            <person name="Jiao C."/>
            <person name="Wang Q."/>
        </authorList>
    </citation>
    <scope>NUCLEOTIDE SEQUENCE [LARGE SCALE GENOMIC DNA]</scope>
    <source>
        <strain evidence="3">cv. Varoflay</strain>
    </source>
</reference>
<protein>
    <recommendedName>
        <fullName evidence="2">Reverse transcriptase domain-containing protein</fullName>
    </recommendedName>
</protein>
<dbReference type="PROSITE" id="PS50878">
    <property type="entry name" value="RT_POL"/>
    <property type="match status" value="1"/>
</dbReference>
<evidence type="ECO:0000259" key="2">
    <source>
        <dbReference type="PROSITE" id="PS50878"/>
    </source>
</evidence>
<organism evidence="3 4">
    <name type="scientific">Spinacia oleracea</name>
    <name type="common">Spinach</name>
    <dbReference type="NCBI Taxonomy" id="3562"/>
    <lineage>
        <taxon>Eukaryota</taxon>
        <taxon>Viridiplantae</taxon>
        <taxon>Streptophyta</taxon>
        <taxon>Embryophyta</taxon>
        <taxon>Tracheophyta</taxon>
        <taxon>Spermatophyta</taxon>
        <taxon>Magnoliopsida</taxon>
        <taxon>eudicotyledons</taxon>
        <taxon>Gunneridae</taxon>
        <taxon>Pentapetalae</taxon>
        <taxon>Caryophyllales</taxon>
        <taxon>Chenopodiaceae</taxon>
        <taxon>Chenopodioideae</taxon>
        <taxon>Anserineae</taxon>
        <taxon>Spinacia</taxon>
    </lineage>
</organism>
<dbReference type="Gene3D" id="3.60.10.10">
    <property type="entry name" value="Endonuclease/exonuclease/phosphatase"/>
    <property type="match status" value="1"/>
</dbReference>
<dbReference type="AlphaFoldDB" id="A0A9R0J2H4"/>
<dbReference type="CDD" id="cd01650">
    <property type="entry name" value="RT_nLTR_like"/>
    <property type="match status" value="1"/>
</dbReference>
<dbReference type="Proteomes" id="UP000813463">
    <property type="component" value="Chromosome 4"/>
</dbReference>
<dbReference type="InterPro" id="IPR005135">
    <property type="entry name" value="Endo/exonuclease/phosphatase"/>
</dbReference>
<reference evidence="4" key="2">
    <citation type="submission" date="2025-08" db="UniProtKB">
        <authorList>
            <consortium name="RefSeq"/>
        </authorList>
    </citation>
    <scope>IDENTIFICATION</scope>
    <source>
        <tissue evidence="4">Leaf</tissue>
    </source>
</reference>
<dbReference type="Pfam" id="PF03372">
    <property type="entry name" value="Exo_endo_phos"/>
    <property type="match status" value="1"/>
</dbReference>
<dbReference type="RefSeq" id="XP_021858800.2">
    <property type="nucleotide sequence ID" value="XM_022003108.2"/>
</dbReference>
<dbReference type="PANTHER" id="PTHR33116:SF84">
    <property type="entry name" value="RNA-DIRECTED DNA POLYMERASE"/>
    <property type="match status" value="1"/>
</dbReference>
<feature type="domain" description="Reverse transcriptase" evidence="2">
    <location>
        <begin position="852"/>
        <end position="1130"/>
    </location>
</feature>
<keyword evidence="3" id="KW-1185">Reference proteome</keyword>
<gene>
    <name evidence="4" type="primary">LOC110797976</name>
</gene>